<accession>A0AAD8RJJ0</accession>
<keyword evidence="6" id="KW-1185">Reference proteome</keyword>
<feature type="region of interest" description="Disordered" evidence="3">
    <location>
        <begin position="654"/>
        <end position="683"/>
    </location>
</feature>
<sequence>MTPKYRCCAVDNGAVAGAQDNGRDGQGGVGYGTDRTAASQGDYDEQDRRVKGAEVFVGGLPRSANEGTLQEIFSPCGEIVDLRIMKDQNGVSKGFGFVRFAERECAHIAKRQKNGIELQGKRLAVDLSMDQDTLFFGNLCKEWSAEEFEELIYKTFKDVLSVDLAMASNLDSSASRRRVNRGFAFVRFSSHGAAARVLRIGSRTDFLLGGILHPAINWAERESNVDADEMAKIKTAFVGNLPANANEDYLKKLFGRFGEVMRVAVSRKGQYPVGFIHFSSRSELDNAIKEMDGKTVSGPDRGPSFKIQVTVARPAVENDNKRGREELKTRRSDVSRDKPDYSHGRYGHDSLHRQTKAPRLSNMVSDVADPYEAAVNSLPSAVKELLLRILRLGIGTSYDIDIYCIKSLNELPESGAVAVLNQFLITGADKRNKGEYFASLIAKRNVEAFGVAHISQDTYLPRNPEMQTKRYRHQDYDYTASGSSRYSSLGDYSSSSYVDDPIVSHSRRYAEERPTVVRYPEPRLRQEEISHEPRQNIGRHLDRRYTQEQSYNERSAHEPRKDTGRHLDGRYVHEPSYTERSAHEPRQDTGSRHLERRYTQEQSYTHERPAEEAVFPRERRVLSAAGYTTNTAPEFNSRSSAEYSAEQQQMRFDPFTGEPYKFDPFTGEPIRPGASLRRSGSLY</sequence>
<dbReference type="Pfam" id="PF18360">
    <property type="entry name" value="hnRNP_Q_AcD"/>
    <property type="match status" value="1"/>
</dbReference>
<evidence type="ECO:0000259" key="4">
    <source>
        <dbReference type="PROSITE" id="PS50102"/>
    </source>
</evidence>
<feature type="compositionally biased region" description="Basic and acidic residues" evidence="3">
    <location>
        <begin position="316"/>
        <end position="352"/>
    </location>
</feature>
<dbReference type="CDD" id="cd00590">
    <property type="entry name" value="RRM_SF"/>
    <property type="match status" value="3"/>
</dbReference>
<dbReference type="InterPro" id="IPR012677">
    <property type="entry name" value="Nucleotide-bd_a/b_plait_sf"/>
</dbReference>
<evidence type="ECO:0000313" key="6">
    <source>
        <dbReference type="Proteomes" id="UP001231189"/>
    </source>
</evidence>
<dbReference type="Pfam" id="PF00076">
    <property type="entry name" value="RRM_1"/>
    <property type="match status" value="2"/>
</dbReference>
<keyword evidence="1 2" id="KW-0694">RNA-binding</keyword>
<dbReference type="SUPFAM" id="SSF54928">
    <property type="entry name" value="RNA-binding domain, RBD"/>
    <property type="match status" value="2"/>
</dbReference>
<evidence type="ECO:0000256" key="1">
    <source>
        <dbReference type="ARBA" id="ARBA00022884"/>
    </source>
</evidence>
<name>A0AAD8RJJ0_LOLMU</name>
<evidence type="ECO:0000256" key="3">
    <source>
        <dbReference type="SAM" id="MobiDB-lite"/>
    </source>
</evidence>
<feature type="region of interest" description="Disordered" evidence="3">
    <location>
        <begin position="513"/>
        <end position="593"/>
    </location>
</feature>
<proteinExistence type="predicted"/>
<dbReference type="GO" id="GO:0003723">
    <property type="term" value="F:RNA binding"/>
    <property type="evidence" value="ECO:0007669"/>
    <property type="project" value="UniProtKB-UniRule"/>
</dbReference>
<dbReference type="Gene3D" id="3.30.70.330">
    <property type="match status" value="3"/>
</dbReference>
<feature type="domain" description="RRM" evidence="4">
    <location>
        <begin position="234"/>
        <end position="314"/>
    </location>
</feature>
<feature type="compositionally biased region" description="Basic and acidic residues" evidence="3">
    <location>
        <begin position="554"/>
        <end position="593"/>
    </location>
</feature>
<dbReference type="EMBL" id="JAUUTY010000005">
    <property type="protein sequence ID" value="KAK1627111.1"/>
    <property type="molecule type" value="Genomic_DNA"/>
</dbReference>
<feature type="domain" description="RRM" evidence="4">
    <location>
        <begin position="132"/>
        <end position="230"/>
    </location>
</feature>
<organism evidence="5 6">
    <name type="scientific">Lolium multiflorum</name>
    <name type="common">Italian ryegrass</name>
    <name type="synonym">Lolium perenne subsp. multiflorum</name>
    <dbReference type="NCBI Taxonomy" id="4521"/>
    <lineage>
        <taxon>Eukaryota</taxon>
        <taxon>Viridiplantae</taxon>
        <taxon>Streptophyta</taxon>
        <taxon>Embryophyta</taxon>
        <taxon>Tracheophyta</taxon>
        <taxon>Spermatophyta</taxon>
        <taxon>Magnoliopsida</taxon>
        <taxon>Liliopsida</taxon>
        <taxon>Poales</taxon>
        <taxon>Poaceae</taxon>
        <taxon>BOP clade</taxon>
        <taxon>Pooideae</taxon>
        <taxon>Poodae</taxon>
        <taxon>Poeae</taxon>
        <taxon>Poeae Chloroplast Group 2 (Poeae type)</taxon>
        <taxon>Loliodinae</taxon>
        <taxon>Loliinae</taxon>
        <taxon>Lolium</taxon>
    </lineage>
</organism>
<evidence type="ECO:0000313" key="5">
    <source>
        <dbReference type="EMBL" id="KAK1627111.1"/>
    </source>
</evidence>
<dbReference type="AlphaFoldDB" id="A0AAD8RJJ0"/>
<comment type="caution">
    <text evidence="5">The sequence shown here is derived from an EMBL/GenBank/DDBJ whole genome shotgun (WGS) entry which is preliminary data.</text>
</comment>
<protein>
    <recommendedName>
        <fullName evidence="4">RRM domain-containing protein</fullName>
    </recommendedName>
</protein>
<feature type="region of interest" description="Disordered" evidence="3">
    <location>
        <begin position="313"/>
        <end position="357"/>
    </location>
</feature>
<reference evidence="5" key="1">
    <citation type="submission" date="2023-07" db="EMBL/GenBank/DDBJ databases">
        <title>A chromosome-level genome assembly of Lolium multiflorum.</title>
        <authorList>
            <person name="Chen Y."/>
            <person name="Copetti D."/>
            <person name="Kolliker R."/>
            <person name="Studer B."/>
        </authorList>
    </citation>
    <scope>NUCLEOTIDE SEQUENCE</scope>
    <source>
        <strain evidence="5">02402/16</strain>
        <tissue evidence="5">Leaf</tissue>
    </source>
</reference>
<gene>
    <name evidence="5" type="ORF">QYE76_001426</name>
</gene>
<dbReference type="PROSITE" id="PS50102">
    <property type="entry name" value="RRM"/>
    <property type="match status" value="3"/>
</dbReference>
<dbReference type="Proteomes" id="UP001231189">
    <property type="component" value="Unassembled WGS sequence"/>
</dbReference>
<dbReference type="PANTHER" id="PTHR21245">
    <property type="entry name" value="HETEROGENEOUS NUCLEAR RIBONUCLEOPROTEIN"/>
    <property type="match status" value="1"/>
</dbReference>
<feature type="region of interest" description="Disordered" evidence="3">
    <location>
        <begin position="19"/>
        <end position="43"/>
    </location>
</feature>
<dbReference type="InterPro" id="IPR000504">
    <property type="entry name" value="RRM_dom"/>
</dbReference>
<dbReference type="InterPro" id="IPR035979">
    <property type="entry name" value="RBD_domain_sf"/>
</dbReference>
<dbReference type="SMART" id="SM00360">
    <property type="entry name" value="RRM"/>
    <property type="match status" value="3"/>
</dbReference>
<feature type="domain" description="RRM" evidence="4">
    <location>
        <begin position="53"/>
        <end position="130"/>
    </location>
</feature>
<dbReference type="InterPro" id="IPR041337">
    <property type="entry name" value="hnRNP_Q_AcD"/>
</dbReference>
<feature type="compositionally biased region" description="Basic and acidic residues" evidence="3">
    <location>
        <begin position="513"/>
        <end position="546"/>
    </location>
</feature>
<evidence type="ECO:0000256" key="2">
    <source>
        <dbReference type="PROSITE-ProRule" id="PRU00176"/>
    </source>
</evidence>